<gene>
    <name evidence="2" type="ORF">BIY23_02945</name>
</gene>
<feature type="transmembrane region" description="Helical" evidence="1">
    <location>
        <begin position="40"/>
        <end position="59"/>
    </location>
</feature>
<proteinExistence type="predicted"/>
<dbReference type="AlphaFoldDB" id="A0A1E7QJJ5"/>
<dbReference type="EMBL" id="MJMG01000007">
    <property type="protein sequence ID" value="OEY86635.1"/>
    <property type="molecule type" value="Genomic_DNA"/>
</dbReference>
<name>A0A1E7QJJ5_WOLPI</name>
<protein>
    <submittedName>
        <fullName evidence="2">Uncharacterized protein</fullName>
    </submittedName>
</protein>
<evidence type="ECO:0000313" key="3">
    <source>
        <dbReference type="Proteomes" id="UP000175679"/>
    </source>
</evidence>
<keyword evidence="3" id="KW-1185">Reference proteome</keyword>
<reference evidence="2 3" key="1">
    <citation type="submission" date="2016-09" db="EMBL/GenBank/DDBJ databases">
        <title>Genomic evidence for plant-parasitic nematodes as the earliest Wolbachia hosts.</title>
        <authorList>
            <person name="Brown A.M."/>
            <person name="Wasala S.K."/>
            <person name="Howe D.K."/>
            <person name="Peetz A.B."/>
            <person name="Zasada I.A."/>
            <person name="Denver D.R."/>
        </authorList>
    </citation>
    <scope>NUCLEOTIDE SEQUENCE [LARGE SCALE GENOMIC DNA]</scope>
    <source>
        <strain evidence="3">wPpe</strain>
    </source>
</reference>
<keyword evidence="1" id="KW-1133">Transmembrane helix</keyword>
<evidence type="ECO:0000313" key="2">
    <source>
        <dbReference type="EMBL" id="OEY86635.1"/>
    </source>
</evidence>
<keyword evidence="1" id="KW-0472">Membrane</keyword>
<comment type="caution">
    <text evidence="2">The sequence shown here is derived from an EMBL/GenBank/DDBJ whole genome shotgun (WGS) entry which is preliminary data.</text>
</comment>
<keyword evidence="1" id="KW-0812">Transmembrane</keyword>
<sequence>MRNPGLCLHYLEDQGQLAVFTAANVVDKLMLVVVLPTPPFWFTIARILLKAYLVTYIYIYKLIL</sequence>
<accession>A0A1E7QJJ5</accession>
<organism evidence="2 3">
    <name type="scientific">Wolbachia pipientis</name>
    <dbReference type="NCBI Taxonomy" id="955"/>
    <lineage>
        <taxon>Bacteria</taxon>
        <taxon>Pseudomonadati</taxon>
        <taxon>Pseudomonadota</taxon>
        <taxon>Alphaproteobacteria</taxon>
        <taxon>Rickettsiales</taxon>
        <taxon>Anaplasmataceae</taxon>
        <taxon>Wolbachieae</taxon>
        <taxon>Wolbachia</taxon>
    </lineage>
</organism>
<dbReference type="Proteomes" id="UP000175679">
    <property type="component" value="Unassembled WGS sequence"/>
</dbReference>
<evidence type="ECO:0000256" key="1">
    <source>
        <dbReference type="SAM" id="Phobius"/>
    </source>
</evidence>